<reference evidence="1 2" key="1">
    <citation type="submission" date="2023-10" db="EMBL/GenBank/DDBJ databases">
        <title>Two novel species belonging to the OM43/NOR5 clade.</title>
        <authorList>
            <person name="Park M."/>
        </authorList>
    </citation>
    <scope>NUCLEOTIDE SEQUENCE [LARGE SCALE GENOMIC DNA]</scope>
    <source>
        <strain evidence="1 2">IMCC43200</strain>
    </source>
</reference>
<gene>
    <name evidence="1" type="ORF">R0135_01620</name>
</gene>
<dbReference type="SUPFAM" id="SSF102400">
    <property type="entry name" value="DNA polymerase III chi subunit"/>
    <property type="match status" value="1"/>
</dbReference>
<dbReference type="Gene3D" id="3.40.50.10110">
    <property type="entry name" value="DNA polymerase III subunit chi"/>
    <property type="match status" value="1"/>
</dbReference>
<keyword evidence="1" id="KW-0548">Nucleotidyltransferase</keyword>
<accession>A0ABZ0I3X3</accession>
<name>A0ABZ0I3X3_9GAMM</name>
<dbReference type="InterPro" id="IPR036768">
    <property type="entry name" value="PolIII_chi_sf"/>
</dbReference>
<evidence type="ECO:0000313" key="2">
    <source>
        <dbReference type="Proteomes" id="UP001626537"/>
    </source>
</evidence>
<dbReference type="RefSeq" id="WP_407348521.1">
    <property type="nucleotide sequence ID" value="NZ_CP136864.1"/>
</dbReference>
<dbReference type="EC" id="2.7.7.7" evidence="1"/>
<dbReference type="PANTHER" id="PTHR38767">
    <property type="entry name" value="DNA POLYMERASE III SUBUNIT CHI"/>
    <property type="match status" value="1"/>
</dbReference>
<organism evidence="1 2">
    <name type="scientific">Congregibacter variabilis</name>
    <dbReference type="NCBI Taxonomy" id="3081200"/>
    <lineage>
        <taxon>Bacteria</taxon>
        <taxon>Pseudomonadati</taxon>
        <taxon>Pseudomonadota</taxon>
        <taxon>Gammaproteobacteria</taxon>
        <taxon>Cellvibrionales</taxon>
        <taxon>Halieaceae</taxon>
        <taxon>Congregibacter</taxon>
    </lineage>
</organism>
<dbReference type="GO" id="GO:0003887">
    <property type="term" value="F:DNA-directed DNA polymerase activity"/>
    <property type="evidence" value="ECO:0007669"/>
    <property type="project" value="UniProtKB-EC"/>
</dbReference>
<dbReference type="EMBL" id="CP136864">
    <property type="protein sequence ID" value="WOJ93881.1"/>
    <property type="molecule type" value="Genomic_DNA"/>
</dbReference>
<dbReference type="PANTHER" id="PTHR38767:SF1">
    <property type="entry name" value="DNA POLYMERASE III SUBUNIT CHI"/>
    <property type="match status" value="1"/>
</dbReference>
<sequence length="142" mass="16640">MTRVGFYIVENTDAESRTRLALRLTEKAHKRGHRIFIHSENEQQARQLDELLWTFRPASFLPHALCSDNATEQICIGWGQEPQGHDDLLINLQTSVPDFIGRFQRVAELVNQEPARLEALRHSWRHYRERGYALEEHRLPSV</sequence>
<dbReference type="Proteomes" id="UP001626537">
    <property type="component" value="Chromosome"/>
</dbReference>
<protein>
    <submittedName>
        <fullName evidence="1">DNA polymerase III subunit chi</fullName>
        <ecNumber evidence="1">2.7.7.7</ecNumber>
    </submittedName>
</protein>
<proteinExistence type="predicted"/>
<dbReference type="Pfam" id="PF04364">
    <property type="entry name" value="DNA_pol3_chi"/>
    <property type="match status" value="1"/>
</dbReference>
<keyword evidence="2" id="KW-1185">Reference proteome</keyword>
<keyword evidence="1" id="KW-0808">Transferase</keyword>
<dbReference type="InterPro" id="IPR007459">
    <property type="entry name" value="DNA_pol3_chi"/>
</dbReference>
<evidence type="ECO:0000313" key="1">
    <source>
        <dbReference type="EMBL" id="WOJ93881.1"/>
    </source>
</evidence>